<evidence type="ECO:0000313" key="1">
    <source>
        <dbReference type="EMBL" id="KHN74441.1"/>
    </source>
</evidence>
<keyword evidence="2" id="KW-1185">Reference proteome</keyword>
<accession>A0A0B2UTN4</accession>
<proteinExistence type="predicted"/>
<name>A0A0B2UTN4_TOXCA</name>
<protein>
    <submittedName>
        <fullName evidence="1">Uncharacterized protein</fullName>
    </submittedName>
</protein>
<reference evidence="1 2" key="1">
    <citation type="submission" date="2014-11" db="EMBL/GenBank/DDBJ databases">
        <title>Genetic blueprint of the zoonotic pathogen Toxocara canis.</title>
        <authorList>
            <person name="Zhu X.-Q."/>
            <person name="Korhonen P.K."/>
            <person name="Cai H."/>
            <person name="Young N.D."/>
            <person name="Nejsum P."/>
            <person name="von Samson-Himmelstjerna G."/>
            <person name="Boag P.R."/>
            <person name="Tan P."/>
            <person name="Li Q."/>
            <person name="Min J."/>
            <person name="Yang Y."/>
            <person name="Wang X."/>
            <person name="Fang X."/>
            <person name="Hall R.S."/>
            <person name="Hofmann A."/>
            <person name="Sternberg P.W."/>
            <person name="Jex A.R."/>
            <person name="Gasser R.B."/>
        </authorList>
    </citation>
    <scope>NUCLEOTIDE SEQUENCE [LARGE SCALE GENOMIC DNA]</scope>
    <source>
        <strain evidence="1">PN_DK_2014</strain>
    </source>
</reference>
<dbReference type="Proteomes" id="UP000031036">
    <property type="component" value="Unassembled WGS sequence"/>
</dbReference>
<organism evidence="1 2">
    <name type="scientific">Toxocara canis</name>
    <name type="common">Canine roundworm</name>
    <dbReference type="NCBI Taxonomy" id="6265"/>
    <lineage>
        <taxon>Eukaryota</taxon>
        <taxon>Metazoa</taxon>
        <taxon>Ecdysozoa</taxon>
        <taxon>Nematoda</taxon>
        <taxon>Chromadorea</taxon>
        <taxon>Rhabditida</taxon>
        <taxon>Spirurina</taxon>
        <taxon>Ascaridomorpha</taxon>
        <taxon>Ascaridoidea</taxon>
        <taxon>Toxocaridae</taxon>
        <taxon>Toxocara</taxon>
    </lineage>
</organism>
<dbReference type="OrthoDB" id="10551554at2759"/>
<comment type="caution">
    <text evidence="1">The sequence shown here is derived from an EMBL/GenBank/DDBJ whole genome shotgun (WGS) entry which is preliminary data.</text>
</comment>
<dbReference type="AlphaFoldDB" id="A0A0B2UTN4"/>
<evidence type="ECO:0000313" key="2">
    <source>
        <dbReference type="Proteomes" id="UP000031036"/>
    </source>
</evidence>
<dbReference type="EMBL" id="JPKZ01002911">
    <property type="protein sequence ID" value="KHN74441.1"/>
    <property type="molecule type" value="Genomic_DNA"/>
</dbReference>
<gene>
    <name evidence="1" type="ORF">Tcan_14997</name>
</gene>
<sequence>MPPEEIDDIRMLPAFNYEGRCIVDKMQLPQIKCPFGDEPIAMDGLAGYIYIHIYV</sequence>